<evidence type="ECO:0000256" key="4">
    <source>
        <dbReference type="ARBA" id="ARBA00023163"/>
    </source>
</evidence>
<evidence type="ECO:0000256" key="2">
    <source>
        <dbReference type="ARBA" id="ARBA00023015"/>
    </source>
</evidence>
<name>A0A8K0T6U3_9PEZI</name>
<reference evidence="8" key="1">
    <citation type="journal article" date="2021" name="Nat. Commun.">
        <title>Genetic determinants of endophytism in the Arabidopsis root mycobiome.</title>
        <authorList>
            <person name="Mesny F."/>
            <person name="Miyauchi S."/>
            <person name="Thiergart T."/>
            <person name="Pickel B."/>
            <person name="Atanasova L."/>
            <person name="Karlsson M."/>
            <person name="Huettel B."/>
            <person name="Barry K.W."/>
            <person name="Haridas S."/>
            <person name="Chen C."/>
            <person name="Bauer D."/>
            <person name="Andreopoulos W."/>
            <person name="Pangilinan J."/>
            <person name="LaButti K."/>
            <person name="Riley R."/>
            <person name="Lipzen A."/>
            <person name="Clum A."/>
            <person name="Drula E."/>
            <person name="Henrissat B."/>
            <person name="Kohler A."/>
            <person name="Grigoriev I.V."/>
            <person name="Martin F.M."/>
            <person name="Hacquard S."/>
        </authorList>
    </citation>
    <scope>NUCLEOTIDE SEQUENCE</scope>
    <source>
        <strain evidence="8">MPI-CAGE-AT-0016</strain>
    </source>
</reference>
<evidence type="ECO:0000256" key="6">
    <source>
        <dbReference type="SAM" id="MobiDB-lite"/>
    </source>
</evidence>
<dbReference type="Gene3D" id="4.10.240.10">
    <property type="entry name" value="Zn(2)-C6 fungal-type DNA-binding domain"/>
    <property type="match status" value="1"/>
</dbReference>
<dbReference type="GO" id="GO:0000976">
    <property type="term" value="F:transcription cis-regulatory region binding"/>
    <property type="evidence" value="ECO:0007669"/>
    <property type="project" value="TreeGrafter"/>
</dbReference>
<evidence type="ECO:0000313" key="9">
    <source>
        <dbReference type="Proteomes" id="UP000813385"/>
    </source>
</evidence>
<evidence type="ECO:0000313" key="8">
    <source>
        <dbReference type="EMBL" id="KAH7349478.1"/>
    </source>
</evidence>
<comment type="caution">
    <text evidence="8">The sequence shown here is derived from an EMBL/GenBank/DDBJ whole genome shotgun (WGS) entry which is preliminary data.</text>
</comment>
<organism evidence="8 9">
    <name type="scientific">Plectosphaerella cucumerina</name>
    <dbReference type="NCBI Taxonomy" id="40658"/>
    <lineage>
        <taxon>Eukaryota</taxon>
        <taxon>Fungi</taxon>
        <taxon>Dikarya</taxon>
        <taxon>Ascomycota</taxon>
        <taxon>Pezizomycotina</taxon>
        <taxon>Sordariomycetes</taxon>
        <taxon>Hypocreomycetidae</taxon>
        <taxon>Glomerellales</taxon>
        <taxon>Plectosphaerellaceae</taxon>
        <taxon>Plectosphaerella</taxon>
    </lineage>
</organism>
<comment type="subcellular location">
    <subcellularLocation>
        <location evidence="1">Nucleus</location>
    </subcellularLocation>
</comment>
<dbReference type="Proteomes" id="UP000813385">
    <property type="component" value="Unassembled WGS sequence"/>
</dbReference>
<keyword evidence="4" id="KW-0804">Transcription</keyword>
<feature type="region of interest" description="Disordered" evidence="6">
    <location>
        <begin position="138"/>
        <end position="203"/>
    </location>
</feature>
<dbReference type="CDD" id="cd12148">
    <property type="entry name" value="fungal_TF_MHR"/>
    <property type="match status" value="1"/>
</dbReference>
<dbReference type="InterPro" id="IPR036864">
    <property type="entry name" value="Zn2-C6_fun-type_DNA-bd_sf"/>
</dbReference>
<dbReference type="OrthoDB" id="1600564at2759"/>
<feature type="region of interest" description="Disordered" evidence="6">
    <location>
        <begin position="628"/>
        <end position="666"/>
    </location>
</feature>
<gene>
    <name evidence="8" type="ORF">B0T11DRAFT_246657</name>
</gene>
<dbReference type="GO" id="GO:0008270">
    <property type="term" value="F:zinc ion binding"/>
    <property type="evidence" value="ECO:0007669"/>
    <property type="project" value="InterPro"/>
</dbReference>
<dbReference type="SUPFAM" id="SSF57701">
    <property type="entry name" value="Zn2/Cys6 DNA-binding domain"/>
    <property type="match status" value="1"/>
</dbReference>
<keyword evidence="5" id="KW-0539">Nucleus</keyword>
<evidence type="ECO:0000259" key="7">
    <source>
        <dbReference type="PROSITE" id="PS00463"/>
    </source>
</evidence>
<feature type="compositionally biased region" description="Basic and acidic residues" evidence="6">
    <location>
        <begin position="54"/>
        <end position="71"/>
    </location>
</feature>
<evidence type="ECO:0000256" key="1">
    <source>
        <dbReference type="ARBA" id="ARBA00004123"/>
    </source>
</evidence>
<dbReference type="EMBL" id="JAGPXD010000006">
    <property type="protein sequence ID" value="KAH7349478.1"/>
    <property type="molecule type" value="Genomic_DNA"/>
</dbReference>
<dbReference type="PROSITE" id="PS00463">
    <property type="entry name" value="ZN2_CY6_FUNGAL_1"/>
    <property type="match status" value="1"/>
</dbReference>
<dbReference type="AlphaFoldDB" id="A0A8K0T6U3"/>
<keyword evidence="2" id="KW-0805">Transcription regulation</keyword>
<dbReference type="GO" id="GO:0005634">
    <property type="term" value="C:nucleus"/>
    <property type="evidence" value="ECO:0007669"/>
    <property type="project" value="UniProtKB-SubCell"/>
</dbReference>
<feature type="compositionally biased region" description="Low complexity" evidence="6">
    <location>
        <begin position="635"/>
        <end position="646"/>
    </location>
</feature>
<dbReference type="InterPro" id="IPR051089">
    <property type="entry name" value="prtT"/>
</dbReference>
<keyword evidence="3" id="KW-0238">DNA-binding</keyword>
<sequence length="719" mass="79445">MMSLDLKNKGPKACTTCAKAKSRCIPGPKGSDKCERCHRLSKSCTSQTPAPPRPKKEPKPTKVAELEKRLNELTSQLHSAQAAAAGPATSVASAQGSGPSSPSPVKPATSTPAIVPIGRPQIKKAGGKGYAYRLDHLFPPATTQDDDDARSHGGYEDEYAGYSPRTTTTTGPASEEGSPESYNSSPTAAAAPEPPLVTDVPWPSGPEADGLLRRFREELEPLYPFVITPPDLDATTLALRNPFLFKGVMVSAYYDDAYRQLRLGDRLLQEITRAGFTQPHRSLDVVQALQLFIAWFQYNANSYQLTNLLFLARSMCLTLGFNEAVCGPGAGGGVDGIVHSLDHLRAFVGCYYETTVVFTTSKRADAFMNTTYVEKCCAVLAERAEYPTDRLVVALFKILQLAQSICVTLGADNSLYPSMQVPITAVVQSFQQQLEMFKAALPEDLKRNEPIAAHVRVAEVLLYESAIPDARASRVPISSSDRLSMLWACLSAAKGFFEERYEQSIFLPPRYTCLSSSDWLYVVITGLKLHTIEVFGWDIGMVSSQLPLGELVDLHLQDIDRYLVVRRQGRVGGQLVPYPILGNVSKVQPPRPVFDVYEQIRHIIGHMKVLGVQEIEMLVQRSQARQQRQRELRETQMTPGQQQQQLDLEREEEMERRQQQQGGMGMPGMGYVGVQGAAPVMDSSQMLREFEGTFWQDAFDDPTWMMGGDLGSMDWNNGY</sequence>
<dbReference type="InterPro" id="IPR001138">
    <property type="entry name" value="Zn2Cys6_DnaBD"/>
</dbReference>
<evidence type="ECO:0000256" key="3">
    <source>
        <dbReference type="ARBA" id="ARBA00023125"/>
    </source>
</evidence>
<dbReference type="GO" id="GO:0000981">
    <property type="term" value="F:DNA-binding transcription factor activity, RNA polymerase II-specific"/>
    <property type="evidence" value="ECO:0007669"/>
    <property type="project" value="InterPro"/>
</dbReference>
<accession>A0A8K0T6U3</accession>
<proteinExistence type="predicted"/>
<feature type="region of interest" description="Disordered" evidence="6">
    <location>
        <begin position="21"/>
        <end position="121"/>
    </location>
</feature>
<keyword evidence="9" id="KW-1185">Reference proteome</keyword>
<feature type="compositionally biased region" description="Low complexity" evidence="6">
    <location>
        <begin position="75"/>
        <end position="100"/>
    </location>
</feature>
<evidence type="ECO:0000256" key="5">
    <source>
        <dbReference type="ARBA" id="ARBA00023242"/>
    </source>
</evidence>
<feature type="domain" description="Zn(2)-C6 fungal-type" evidence="7">
    <location>
        <begin position="13"/>
        <end position="44"/>
    </location>
</feature>
<protein>
    <recommendedName>
        <fullName evidence="7">Zn(2)-C6 fungal-type domain-containing protein</fullName>
    </recommendedName>
</protein>
<dbReference type="PANTHER" id="PTHR31845">
    <property type="entry name" value="FINGER DOMAIN PROTEIN, PUTATIVE-RELATED"/>
    <property type="match status" value="1"/>
</dbReference>
<dbReference type="PANTHER" id="PTHR31845:SF10">
    <property type="entry name" value="ZN(II)2CYS6 TRANSCRIPTION FACTOR (EUROFUNG)"/>
    <property type="match status" value="1"/>
</dbReference>